<proteinExistence type="predicted"/>
<protein>
    <recommendedName>
        <fullName evidence="3">DUF4846 domain-containing protein</fullName>
    </recommendedName>
</protein>
<dbReference type="AlphaFoldDB" id="A0A5M6CNJ0"/>
<reference evidence="1 2" key="1">
    <citation type="submission" date="2019-09" db="EMBL/GenBank/DDBJ databases">
        <title>Genome sequence and assembly of Taibaiella sp.</title>
        <authorList>
            <person name="Chhetri G."/>
        </authorList>
    </citation>
    <scope>NUCLEOTIDE SEQUENCE [LARGE SCALE GENOMIC DNA]</scope>
    <source>
        <strain evidence="1 2">KVB11</strain>
    </source>
</reference>
<dbReference type="Pfam" id="PF16138">
    <property type="entry name" value="DUF4846"/>
    <property type="match status" value="1"/>
</dbReference>
<evidence type="ECO:0008006" key="3">
    <source>
        <dbReference type="Google" id="ProtNLM"/>
    </source>
</evidence>
<dbReference type="Proteomes" id="UP000323632">
    <property type="component" value="Unassembled WGS sequence"/>
</dbReference>
<organism evidence="1 2">
    <name type="scientific">Taibaiella lutea</name>
    <dbReference type="NCBI Taxonomy" id="2608001"/>
    <lineage>
        <taxon>Bacteria</taxon>
        <taxon>Pseudomonadati</taxon>
        <taxon>Bacteroidota</taxon>
        <taxon>Chitinophagia</taxon>
        <taxon>Chitinophagales</taxon>
        <taxon>Chitinophagaceae</taxon>
        <taxon>Taibaiella</taxon>
    </lineage>
</organism>
<dbReference type="RefSeq" id="WP_150031281.1">
    <property type="nucleotide sequence ID" value="NZ_VWSH01000001.1"/>
</dbReference>
<dbReference type="EMBL" id="VWSH01000001">
    <property type="protein sequence ID" value="KAA5536704.1"/>
    <property type="molecule type" value="Genomic_DNA"/>
</dbReference>
<accession>A0A5M6CNJ0</accession>
<evidence type="ECO:0000313" key="2">
    <source>
        <dbReference type="Proteomes" id="UP000323632"/>
    </source>
</evidence>
<keyword evidence="2" id="KW-1185">Reference proteome</keyword>
<dbReference type="InterPro" id="IPR032315">
    <property type="entry name" value="DUF4846"/>
</dbReference>
<name>A0A5M6CNJ0_9BACT</name>
<gene>
    <name evidence="1" type="ORF">F0919_03270</name>
</gene>
<evidence type="ECO:0000313" key="1">
    <source>
        <dbReference type="EMBL" id="KAA5536704.1"/>
    </source>
</evidence>
<sequence>MKLISLITFLLSSCTQTPSEYFQQHNNTPDIRQKLSDLPLPKGYKRIIAGNNSFAVYARNIQLKSDNTVYLFSGIKKGNQSAQYAVLNIDVGNKDLQQCADAAMRLRAEYLFSQNRYNDIKFQFTNGFLCDFEHYANGYRVKFNGNNCSWIKQTGISYTHATLRKYLDLVYSYAGTKSLYNQMKPVSFSKIEPGDVLLQKREPYGHAVTVMDMAYNPQTKDTIFLLSQSYMPAQDIHILRNQMNDDLSPWYSVNGADIIETPEWTFTKNDLKFF</sequence>
<comment type="caution">
    <text evidence="1">The sequence shown here is derived from an EMBL/GenBank/DDBJ whole genome shotgun (WGS) entry which is preliminary data.</text>
</comment>